<dbReference type="EMBL" id="JBICBT010000786">
    <property type="protein sequence ID" value="KAL3100792.1"/>
    <property type="molecule type" value="Genomic_DNA"/>
</dbReference>
<comment type="subcellular location">
    <subcellularLocation>
        <location evidence="1 5 6">Nucleus</location>
    </subcellularLocation>
</comment>
<dbReference type="CDD" id="cd00086">
    <property type="entry name" value="homeodomain"/>
    <property type="match status" value="1"/>
</dbReference>
<dbReference type="Proteomes" id="UP001620626">
    <property type="component" value="Unassembled WGS sequence"/>
</dbReference>
<dbReference type="SMART" id="SM00389">
    <property type="entry name" value="HOX"/>
    <property type="match status" value="1"/>
</dbReference>
<evidence type="ECO:0000259" key="7">
    <source>
        <dbReference type="PROSITE" id="PS50071"/>
    </source>
</evidence>
<sequence>MEKAVGESVLKLSDFSDTNFSFLLLLAEGPTATVICLKMSSGNSKRKFFVEELLELDNKVPKNESAIILQRNQQQNQIRILQNSAPNFGHMFQSLLRTFANRNNKFYRAQMCQYQIPMFLQWYCPNVPTLPYHSNGVSDVKENTVATVPKGRKRKRRQAFSAEQIHFLEDQFQSQRYISSEQRAKISLQLGLSQQQVKIWFQNRRYKQKMMGKEMNEMSEK</sequence>
<evidence type="ECO:0000256" key="4">
    <source>
        <dbReference type="ARBA" id="ARBA00023242"/>
    </source>
</evidence>
<evidence type="ECO:0000256" key="3">
    <source>
        <dbReference type="ARBA" id="ARBA00023155"/>
    </source>
</evidence>
<dbReference type="SUPFAM" id="SSF46689">
    <property type="entry name" value="Homeodomain-like"/>
    <property type="match status" value="1"/>
</dbReference>
<evidence type="ECO:0000256" key="2">
    <source>
        <dbReference type="ARBA" id="ARBA00023125"/>
    </source>
</evidence>
<evidence type="ECO:0000313" key="8">
    <source>
        <dbReference type="EMBL" id="KAL3100792.1"/>
    </source>
</evidence>
<dbReference type="InterPro" id="IPR017970">
    <property type="entry name" value="Homeobox_CS"/>
</dbReference>
<dbReference type="PROSITE" id="PS00027">
    <property type="entry name" value="HOMEOBOX_1"/>
    <property type="match status" value="1"/>
</dbReference>
<evidence type="ECO:0000256" key="6">
    <source>
        <dbReference type="RuleBase" id="RU000682"/>
    </source>
</evidence>
<evidence type="ECO:0000313" key="9">
    <source>
        <dbReference type="Proteomes" id="UP001620626"/>
    </source>
</evidence>
<dbReference type="InterPro" id="IPR020479">
    <property type="entry name" value="HD_metazoa"/>
</dbReference>
<comment type="caution">
    <text evidence="8">The sequence shown here is derived from an EMBL/GenBank/DDBJ whole genome shotgun (WGS) entry which is preliminary data.</text>
</comment>
<dbReference type="PRINTS" id="PR00024">
    <property type="entry name" value="HOMEOBOX"/>
</dbReference>
<protein>
    <recommendedName>
        <fullName evidence="7">Homeobox domain-containing protein</fullName>
    </recommendedName>
</protein>
<keyword evidence="2 5" id="KW-0238">DNA-binding</keyword>
<dbReference type="PRINTS" id="PR00031">
    <property type="entry name" value="HTHREPRESSR"/>
</dbReference>
<dbReference type="Gene3D" id="1.10.10.60">
    <property type="entry name" value="Homeodomain-like"/>
    <property type="match status" value="1"/>
</dbReference>
<evidence type="ECO:0000256" key="1">
    <source>
        <dbReference type="ARBA" id="ARBA00004123"/>
    </source>
</evidence>
<organism evidence="8 9">
    <name type="scientific">Heterodera trifolii</name>
    <dbReference type="NCBI Taxonomy" id="157864"/>
    <lineage>
        <taxon>Eukaryota</taxon>
        <taxon>Metazoa</taxon>
        <taxon>Ecdysozoa</taxon>
        <taxon>Nematoda</taxon>
        <taxon>Chromadorea</taxon>
        <taxon>Rhabditida</taxon>
        <taxon>Tylenchina</taxon>
        <taxon>Tylenchomorpha</taxon>
        <taxon>Tylenchoidea</taxon>
        <taxon>Heteroderidae</taxon>
        <taxon>Heteroderinae</taxon>
        <taxon>Heterodera</taxon>
    </lineage>
</organism>
<keyword evidence="4 5" id="KW-0539">Nucleus</keyword>
<keyword evidence="9" id="KW-1185">Reference proteome</keyword>
<name>A0ABD2KCW9_9BILA</name>
<gene>
    <name evidence="8" type="ORF">niasHT_021071</name>
</gene>
<dbReference type="InterPro" id="IPR009057">
    <property type="entry name" value="Homeodomain-like_sf"/>
</dbReference>
<evidence type="ECO:0000256" key="5">
    <source>
        <dbReference type="PROSITE-ProRule" id="PRU00108"/>
    </source>
</evidence>
<dbReference type="InterPro" id="IPR050848">
    <property type="entry name" value="Homeobox_TF"/>
</dbReference>
<proteinExistence type="predicted"/>
<dbReference type="AlphaFoldDB" id="A0ABD2KCW9"/>
<dbReference type="InterPro" id="IPR001356">
    <property type="entry name" value="HD"/>
</dbReference>
<dbReference type="PANTHER" id="PTHR24333:SF5">
    <property type="entry name" value="VENT HOMEOBOX"/>
    <property type="match status" value="1"/>
</dbReference>
<dbReference type="InterPro" id="IPR000047">
    <property type="entry name" value="HTH_motif"/>
</dbReference>
<feature type="domain" description="Homeobox" evidence="7">
    <location>
        <begin position="151"/>
        <end position="211"/>
    </location>
</feature>
<dbReference type="GO" id="GO:0003677">
    <property type="term" value="F:DNA binding"/>
    <property type="evidence" value="ECO:0007669"/>
    <property type="project" value="UniProtKB-UniRule"/>
</dbReference>
<dbReference type="Pfam" id="PF00046">
    <property type="entry name" value="Homeodomain"/>
    <property type="match status" value="1"/>
</dbReference>
<reference evidence="8 9" key="1">
    <citation type="submission" date="2024-10" db="EMBL/GenBank/DDBJ databases">
        <authorList>
            <person name="Kim D."/>
        </authorList>
    </citation>
    <scope>NUCLEOTIDE SEQUENCE [LARGE SCALE GENOMIC DNA]</scope>
    <source>
        <strain evidence="8">BH-2024</strain>
    </source>
</reference>
<dbReference type="PANTHER" id="PTHR24333">
    <property type="entry name" value="HOMEO BOX HB9 LIKE A-RELATED"/>
    <property type="match status" value="1"/>
</dbReference>
<dbReference type="GO" id="GO:0005634">
    <property type="term" value="C:nucleus"/>
    <property type="evidence" value="ECO:0007669"/>
    <property type="project" value="UniProtKB-SubCell"/>
</dbReference>
<accession>A0ABD2KCW9</accession>
<dbReference type="PROSITE" id="PS50071">
    <property type="entry name" value="HOMEOBOX_2"/>
    <property type="match status" value="1"/>
</dbReference>
<keyword evidence="3 5" id="KW-0371">Homeobox</keyword>
<feature type="DNA-binding region" description="Homeobox" evidence="5">
    <location>
        <begin position="153"/>
        <end position="212"/>
    </location>
</feature>